<dbReference type="InterPro" id="IPR054491">
    <property type="entry name" value="MGH1-like_GH"/>
</dbReference>
<accession>A0AAQ1UI79</accession>
<dbReference type="CDD" id="cd15482">
    <property type="entry name" value="Sialidase_non-viral"/>
    <property type="match status" value="1"/>
</dbReference>
<gene>
    <name evidence="5" type="ORF">NCTC13063_01227</name>
</gene>
<dbReference type="Gene3D" id="1.50.10.10">
    <property type="match status" value="1"/>
</dbReference>
<dbReference type="InterPro" id="IPR012341">
    <property type="entry name" value="6hp_glycosidase-like_sf"/>
</dbReference>
<dbReference type="InterPro" id="IPR008928">
    <property type="entry name" value="6-hairpin_glycosidase_sf"/>
</dbReference>
<feature type="domain" description="BT-1020-like N-terminal beta-propeller" evidence="4">
    <location>
        <begin position="55"/>
        <end position="287"/>
    </location>
</feature>
<dbReference type="Proteomes" id="UP000255283">
    <property type="component" value="Unassembled WGS sequence"/>
</dbReference>
<reference evidence="5 6" key="1">
    <citation type="submission" date="2018-06" db="EMBL/GenBank/DDBJ databases">
        <authorList>
            <consortium name="Pathogen Informatics"/>
            <person name="Doyle S."/>
        </authorList>
    </citation>
    <scope>NUCLEOTIDE SEQUENCE [LARGE SCALE GENOMIC DNA]</scope>
    <source>
        <strain evidence="5 6">NCTC13063</strain>
    </source>
</reference>
<dbReference type="Pfam" id="PF24067">
    <property type="entry name" value="Beta-prop_BT_1020"/>
    <property type="match status" value="1"/>
</dbReference>
<dbReference type="InterPro" id="IPR054490">
    <property type="entry name" value="BT_1020-like_b-sandwich_1"/>
</dbReference>
<dbReference type="Pfam" id="PF22585">
    <property type="entry name" value="Sialidase-like_CBM"/>
    <property type="match status" value="1"/>
</dbReference>
<evidence type="ECO:0000259" key="3">
    <source>
        <dbReference type="Pfam" id="PF22585"/>
    </source>
</evidence>
<dbReference type="SUPFAM" id="SSF50939">
    <property type="entry name" value="Sialidases"/>
    <property type="match status" value="1"/>
</dbReference>
<feature type="domain" description="BT-1020-like structural beta-sandwich" evidence="3">
    <location>
        <begin position="457"/>
        <end position="612"/>
    </location>
</feature>
<dbReference type="InterPro" id="IPR036278">
    <property type="entry name" value="Sialidase_sf"/>
</dbReference>
<evidence type="ECO:0000259" key="2">
    <source>
        <dbReference type="Pfam" id="PF22422"/>
    </source>
</evidence>
<proteinExistence type="predicted"/>
<sequence length="1150" mass="130910">MGDNGYKTADFSSKIRNTEGILPTEQKATDMRRKLLCALVGMLACAPRGVAAQSSVCYTGTRMSNPMRHDGGLSPVVGVHNIQTMRANREHPTAANGWGWTYNHQPMMAYWRGRFYMHYLSDERDEQVPPSRTLLQTSTDGYAWSTPVVLFPEYRVPEGFRKAGVEGEAHRLVAVMHQRQGFYVSKAGRLFALGTYGVCLNKKDHNNDGNGIGRVIREIKGDGSFGPIYFIYYNHGFNAANTDFPNWRKGDKWLRRACEEMLSNPRILMGWVEEADRGDALLPLKEPYRAYNDYTLPDGRLVGLWKHALTSISADGGRTWSRPVNRARGFVNSNAKIWGQRLGDGMYATVYNPSEFRWPLAISLSRDGLEYTTLNLVNGEVPPMRYGGNYKSYGPQYVRGILEGNGQPADGDLWVAYSMNKEDMWVARVPVPVTTEAHAQADDDFSCVARLSKLTAWNIYSPLLARVSLDGEWLVLSDKDPFDYARVERKIPATSELRVSFDIQAAQNHNGLLQIEFLDENGLACSRLEFTADGTARCKSGARYGTFLKYEPDRTYHIDAELSVADRMITLFVDGKQVVKRVFFAPVHSIERVMFRTGAARTLPDIDTPADRDDTLPGAGNTDTLAVYRIAHFKTVSRDADSGAAFLRSADYRHYVDYFNAMEDENVVQAIPNAHAWEWMQENIPLFECPQQDFEQMYYYRWWTLRKHIKLTDVGYAMTEFLVPRSYADKYNLISSALGHHIYESRWLRNPVYLDQIVNTWYHGNDGEAMRKLDFYSSWTPAALWARYLVDGRKEPAVALLPDLEKEYARWDGHKGIARPFPLQKGMEDLAAHKCPSAALYWQYDVRDAMEETISGGRKEKNERPSINSYMYGNARAIAAIATLAGDMTTAKIYNTKADTLKTLVENYLWNDRHNFFEVLKKDSFANVREAVGFIPWYFNLPSDNAKYAQAWRQCGDPQGFSAPYGQTTAERRHPQFRTHGVGKCEWDGAVWPFATAQTLTALANYLNDYSRPVVGDSLYFAELEKYVQSQNHRGKPYIGEYLDETTGYWLKGDQERSRYYNHSTFNDLIITGLCGLRPSAGNSLVVNPLLPAGKWDYFCLDKVRYHGHDLSIVWDRYGSRYYAGKGLSVYVDGKLKANRKDMGRVRIEL</sequence>
<evidence type="ECO:0000313" key="5">
    <source>
        <dbReference type="EMBL" id="SUB79950.1"/>
    </source>
</evidence>
<dbReference type="InterPro" id="IPR005194">
    <property type="entry name" value="Glyco_hydro_65_C"/>
</dbReference>
<organism evidence="5 6">
    <name type="scientific">Segatella buccae</name>
    <dbReference type="NCBI Taxonomy" id="28126"/>
    <lineage>
        <taxon>Bacteria</taxon>
        <taxon>Pseudomonadati</taxon>
        <taxon>Bacteroidota</taxon>
        <taxon>Bacteroidia</taxon>
        <taxon>Bacteroidales</taxon>
        <taxon>Prevotellaceae</taxon>
        <taxon>Segatella</taxon>
    </lineage>
</organism>
<dbReference type="Pfam" id="PF22422">
    <property type="entry name" value="MGH1-like_GH"/>
    <property type="match status" value="1"/>
</dbReference>
<dbReference type="InterPro" id="IPR056425">
    <property type="entry name" value="Beta-prop_BT_1020"/>
</dbReference>
<dbReference type="AlphaFoldDB" id="A0AAQ1UI79"/>
<feature type="domain" description="Glycoside hydrolase family 65 C-terminal" evidence="1">
    <location>
        <begin position="1081"/>
        <end position="1135"/>
    </location>
</feature>
<evidence type="ECO:0000259" key="1">
    <source>
        <dbReference type="Pfam" id="PF03633"/>
    </source>
</evidence>
<evidence type="ECO:0000259" key="4">
    <source>
        <dbReference type="Pfam" id="PF24067"/>
    </source>
</evidence>
<dbReference type="Pfam" id="PF03633">
    <property type="entry name" value="Glyco_hydro_65C"/>
    <property type="match status" value="1"/>
</dbReference>
<comment type="caution">
    <text evidence="5">The sequence shown here is derived from an EMBL/GenBank/DDBJ whole genome shotgun (WGS) entry which is preliminary data.</text>
</comment>
<evidence type="ECO:0000313" key="6">
    <source>
        <dbReference type="Proteomes" id="UP000255283"/>
    </source>
</evidence>
<dbReference type="SUPFAM" id="SSF48208">
    <property type="entry name" value="Six-hairpin glycosidases"/>
    <property type="match status" value="1"/>
</dbReference>
<feature type="domain" description="Mannosylglycerate hydrolase MGH1-like glycoside hydrolase" evidence="2">
    <location>
        <begin position="730"/>
        <end position="1064"/>
    </location>
</feature>
<protein>
    <submittedName>
        <fullName evidence="5">Predicted neuraminidase (Sialidase)</fullName>
    </submittedName>
</protein>
<name>A0AAQ1UI79_9BACT</name>
<dbReference type="EMBL" id="UGTJ01000001">
    <property type="protein sequence ID" value="SUB79950.1"/>
    <property type="molecule type" value="Genomic_DNA"/>
</dbReference>
<dbReference type="GO" id="GO:0005975">
    <property type="term" value="P:carbohydrate metabolic process"/>
    <property type="evidence" value="ECO:0007669"/>
    <property type="project" value="InterPro"/>
</dbReference>